<dbReference type="EMBL" id="BKCJ010009344">
    <property type="protein sequence ID" value="GEU86532.1"/>
    <property type="molecule type" value="Genomic_DNA"/>
</dbReference>
<sequence>MYLSIRIFHESKSLSSNIGGRFHELAKLVPHLVTLESSQIKRILTDEAVRYGILTKRNDKRKEMEESSKQLAHVNAVKMGKNQRACYECGSLDHLRYDFPKLKQATGQARNPLALQGKKNTQNNRSQARGKAVNGNAVKAFQDPKVVTGSRDTKKKGGILRVHEERIWKAAKAPINTKELSGLLQELQDKGFIRPSHSPWGAPVLFVKKKDGSFHMCIDYRELNKITFKNRYPLLRIDDLFDQLQGACYFSKIDLRSGYHQLRVHEDDIPKTAFRTRCGHFEFTVMPFGLTNAPSVFMDLMNQEEHEVHLKLVLELLRKEKLYVKFSKCEFWLQEVHFLGHVVNQSGIYSDPSKIEAVKNWKAPTMPSEVRSFLGLAGYYRCFIANFSKIDKPLTSLTQKNQKYEWGEKEEEAFQTLKNNLCDAPILSLPDEIEDFVVYSDASNQGLGCVLMQRGKVIAYASRQLKIHEKNYKTHDLELGDVVFALKNWRQYLYGTKSVIYTDHKSLQHIFDQKELNMRQRRWIELFSDYECEIRYHPVKANVVADALSRKEQKALGTRLDLSTVYHPQTDGQSEHTIQTLEDMLRACVINFGGSWDVHLLLAEFSYNNSYHSSIRCAPFEALYGRKYRSLVLWAKIGEGSFIGPELVLETTDKVVFIKEKLKAARDRQKRYADKRRKSLEFEVGIRIGLVAYWLRLLKELNSVQDTFHVSNLKKCLADVNLHVPLDKIKVDKILHFVEELVEIMDREIKKLKRRNIVLVKVRWDSKRGPEKVTCGYPWPELEGNHKDLGMIQDRLMSSACFMAKIQEVSIADLGIDIEPMEQVQYDAECDVFANEKQHSEQLESISNTCVVEKVDRKVILDSPDMCDNDIQTNQNAEECDDERATLANLIANIKLDDDENKKIQKQLKKANASLAHELKECKSILAESSRTLGESNSTRDSCLITLQCKQNELEKYKTLNDRRVYYDKLEHKLNETLGLLAQKEIDIKEGLKLKAYEILVVKEKHDEELVDQAWEKHSHASFLAPTALDMEVLIKTWLMPLALKTQNDSFTFVHELKQEMHADLKYVEYLEKDIEELEFDKAEFSNMYDLFLQETTQSRAPQLPQTFRNTNPRVSTSTRVIHKPNVRRPQLRSTQMKDKAMPNNSQMEDKKTKVEDHLRIRFVKYTIVPNKVFRFGNDQFALIISYGDLVQGNITVNRDLQGNDVLTGNHGSDLYIISLQETNSSTPICIMATTSPTQAWLWDRRLSHLNIEYINLFSKKDVVIGLPKLKYVKDQLCSSYEMSKAKISSFKTKPVPSSLSVNNSSSPTDNSAQQDTQPSTNLHHTSKTKTPTNVNAEENNDNQAKDTQFQQDKFINPFCTLGIDFEESFALVACLEAIRIFVVYAAHKSFPLYQIDVKMAFLNGPLKEEVYVAQPNRNSDPQTPRSIFINLAKYNLEILKKHGMEKGQSIGTPMATNHKLDAYLSVKLIDQTDYCSKIGSLIYLTSSRPDIVQANIRVILSIHSEDGNPSCANIKEALGRGSNTLSWKPCQGGSSKLNLPDYRYKQWCCSLIPAESNSLPHAQAQATKTYYKHHDSRIKKAQELKTKTSINSDIKDNSSKTKLRRRLLETFQVDAKYEHVGKDTRSQGGKDDQD</sequence>
<dbReference type="InterPro" id="IPR000477">
    <property type="entry name" value="RT_dom"/>
</dbReference>
<name>A0A6L2NNH0_TANCI</name>
<dbReference type="GO" id="GO:0004519">
    <property type="term" value="F:endonuclease activity"/>
    <property type="evidence" value="ECO:0007669"/>
    <property type="project" value="UniProtKB-KW"/>
</dbReference>
<evidence type="ECO:0000256" key="5">
    <source>
        <dbReference type="ARBA" id="ARBA00022759"/>
    </source>
</evidence>
<evidence type="ECO:0000256" key="7">
    <source>
        <dbReference type="ARBA" id="ARBA00022918"/>
    </source>
</evidence>
<feature type="region of interest" description="Disordered" evidence="8">
    <location>
        <begin position="1294"/>
        <end position="1346"/>
    </location>
</feature>
<protein>
    <submittedName>
        <fullName evidence="13">Putative reverse transcriptase domain-containing protein</fullName>
    </submittedName>
</protein>
<dbReference type="InterPro" id="IPR012337">
    <property type="entry name" value="RNaseH-like_sf"/>
</dbReference>
<dbReference type="Gene3D" id="3.30.70.270">
    <property type="match status" value="3"/>
</dbReference>
<dbReference type="SUPFAM" id="SSF53098">
    <property type="entry name" value="Ribonuclease H-like"/>
    <property type="match status" value="1"/>
</dbReference>
<dbReference type="FunFam" id="3.10.10.10:FF:000007">
    <property type="entry name" value="Retrovirus-related Pol polyprotein from transposon 17.6-like Protein"/>
    <property type="match status" value="1"/>
</dbReference>
<evidence type="ECO:0000256" key="8">
    <source>
        <dbReference type="SAM" id="MobiDB-lite"/>
    </source>
</evidence>
<evidence type="ECO:0000259" key="12">
    <source>
        <dbReference type="Pfam" id="PF17917"/>
    </source>
</evidence>
<dbReference type="GO" id="GO:0008233">
    <property type="term" value="F:peptidase activity"/>
    <property type="evidence" value="ECO:0007669"/>
    <property type="project" value="UniProtKB-KW"/>
</dbReference>
<dbReference type="GO" id="GO:0006508">
    <property type="term" value="P:proteolysis"/>
    <property type="evidence" value="ECO:0007669"/>
    <property type="project" value="UniProtKB-KW"/>
</dbReference>
<feature type="region of interest" description="Disordered" evidence="8">
    <location>
        <begin position="1131"/>
        <end position="1152"/>
    </location>
</feature>
<dbReference type="InterPro" id="IPR050951">
    <property type="entry name" value="Retrovirus_Pol_polyprotein"/>
</dbReference>
<feature type="domain" description="GAG-pre-integrase" evidence="11">
    <location>
        <begin position="1214"/>
        <end position="1285"/>
    </location>
</feature>
<dbReference type="Gene3D" id="3.10.10.10">
    <property type="entry name" value="HIV Type 1 Reverse Transcriptase, subunit A, domain 1"/>
    <property type="match status" value="1"/>
</dbReference>
<dbReference type="FunFam" id="3.30.70.270:FF:000020">
    <property type="entry name" value="Transposon Tf2-6 polyprotein-like Protein"/>
    <property type="match status" value="1"/>
</dbReference>
<feature type="compositionally biased region" description="Polar residues" evidence="8">
    <location>
        <begin position="1309"/>
        <end position="1346"/>
    </location>
</feature>
<evidence type="ECO:0000256" key="1">
    <source>
        <dbReference type="ARBA" id="ARBA00022670"/>
    </source>
</evidence>
<dbReference type="InterPro" id="IPR036397">
    <property type="entry name" value="RNaseH_sf"/>
</dbReference>
<keyword evidence="5" id="KW-0255">Endonuclease</keyword>
<evidence type="ECO:0000256" key="6">
    <source>
        <dbReference type="ARBA" id="ARBA00022801"/>
    </source>
</evidence>
<reference evidence="13" key="1">
    <citation type="journal article" date="2019" name="Sci. Rep.">
        <title>Draft genome of Tanacetum cinerariifolium, the natural source of mosquito coil.</title>
        <authorList>
            <person name="Yamashiro T."/>
            <person name="Shiraishi A."/>
            <person name="Satake H."/>
            <person name="Nakayama K."/>
        </authorList>
    </citation>
    <scope>NUCLEOTIDE SEQUENCE</scope>
</reference>
<accession>A0A6L2NNH0</accession>
<dbReference type="Pfam" id="PF00078">
    <property type="entry name" value="RVT_1"/>
    <property type="match status" value="1"/>
</dbReference>
<keyword evidence="7 13" id="KW-0695">RNA-directed DNA polymerase</keyword>
<dbReference type="PANTHER" id="PTHR37984:SF5">
    <property type="entry name" value="PROTEIN NYNRIN-LIKE"/>
    <property type="match status" value="1"/>
</dbReference>
<evidence type="ECO:0000256" key="4">
    <source>
        <dbReference type="ARBA" id="ARBA00022722"/>
    </source>
</evidence>
<keyword evidence="6" id="KW-0378">Hydrolase</keyword>
<dbReference type="CDD" id="cd09274">
    <property type="entry name" value="RNase_HI_RT_Ty3"/>
    <property type="match status" value="1"/>
</dbReference>
<dbReference type="Pfam" id="PF07727">
    <property type="entry name" value="RVT_2"/>
    <property type="match status" value="1"/>
</dbReference>
<keyword evidence="2" id="KW-0808">Transferase</keyword>
<comment type="caution">
    <text evidence="13">The sequence shown here is derived from an EMBL/GenBank/DDBJ whole genome shotgun (WGS) entry which is preliminary data.</text>
</comment>
<dbReference type="SUPFAM" id="SSF56672">
    <property type="entry name" value="DNA/RNA polymerases"/>
    <property type="match status" value="1"/>
</dbReference>
<organism evidence="13">
    <name type="scientific">Tanacetum cinerariifolium</name>
    <name type="common">Dalmatian daisy</name>
    <name type="synonym">Chrysanthemum cinerariifolium</name>
    <dbReference type="NCBI Taxonomy" id="118510"/>
    <lineage>
        <taxon>Eukaryota</taxon>
        <taxon>Viridiplantae</taxon>
        <taxon>Streptophyta</taxon>
        <taxon>Embryophyta</taxon>
        <taxon>Tracheophyta</taxon>
        <taxon>Spermatophyta</taxon>
        <taxon>Magnoliopsida</taxon>
        <taxon>eudicotyledons</taxon>
        <taxon>Gunneridae</taxon>
        <taxon>Pentapetalae</taxon>
        <taxon>asterids</taxon>
        <taxon>campanulids</taxon>
        <taxon>Asterales</taxon>
        <taxon>Asteraceae</taxon>
        <taxon>Asteroideae</taxon>
        <taxon>Anthemideae</taxon>
        <taxon>Anthemidinae</taxon>
        <taxon>Tanacetum</taxon>
    </lineage>
</organism>
<feature type="domain" description="Reverse transcriptase" evidence="9">
    <location>
        <begin position="207"/>
        <end position="303"/>
    </location>
</feature>
<dbReference type="InterPro" id="IPR041373">
    <property type="entry name" value="RT_RNaseH"/>
</dbReference>
<feature type="compositionally biased region" description="Low complexity" evidence="8">
    <location>
        <begin position="1295"/>
        <end position="1308"/>
    </location>
</feature>
<dbReference type="Gene3D" id="3.30.420.10">
    <property type="entry name" value="Ribonuclease H-like superfamily/Ribonuclease H"/>
    <property type="match status" value="1"/>
</dbReference>
<dbReference type="Pfam" id="PF13976">
    <property type="entry name" value="gag_pre-integrs"/>
    <property type="match status" value="1"/>
</dbReference>
<dbReference type="CDD" id="cd01647">
    <property type="entry name" value="RT_LTR"/>
    <property type="match status" value="1"/>
</dbReference>
<evidence type="ECO:0000259" key="11">
    <source>
        <dbReference type="Pfam" id="PF13976"/>
    </source>
</evidence>
<evidence type="ECO:0000313" key="13">
    <source>
        <dbReference type="EMBL" id="GEU86532.1"/>
    </source>
</evidence>
<dbReference type="PANTHER" id="PTHR37984">
    <property type="entry name" value="PROTEIN CBG26694"/>
    <property type="match status" value="1"/>
</dbReference>
<dbReference type="GO" id="GO:0003676">
    <property type="term" value="F:nucleic acid binding"/>
    <property type="evidence" value="ECO:0007669"/>
    <property type="project" value="InterPro"/>
</dbReference>
<dbReference type="InterPro" id="IPR025724">
    <property type="entry name" value="GAG-pre-integrase_dom"/>
</dbReference>
<evidence type="ECO:0000259" key="10">
    <source>
        <dbReference type="Pfam" id="PF07727"/>
    </source>
</evidence>
<feature type="domain" description="Reverse transcriptase RNase H-like" evidence="12">
    <location>
        <begin position="434"/>
        <end position="530"/>
    </location>
</feature>
<dbReference type="InterPro" id="IPR013103">
    <property type="entry name" value="RVT_2"/>
</dbReference>
<keyword evidence="1" id="KW-0645">Protease</keyword>
<dbReference type="InterPro" id="IPR043128">
    <property type="entry name" value="Rev_trsase/Diguanyl_cyclase"/>
</dbReference>
<gene>
    <name evidence="13" type="ORF">Tci_058510</name>
</gene>
<evidence type="ECO:0000256" key="2">
    <source>
        <dbReference type="ARBA" id="ARBA00022679"/>
    </source>
</evidence>
<dbReference type="Pfam" id="PF17917">
    <property type="entry name" value="RT_RNaseH"/>
    <property type="match status" value="1"/>
</dbReference>
<evidence type="ECO:0000259" key="9">
    <source>
        <dbReference type="Pfam" id="PF00078"/>
    </source>
</evidence>
<keyword evidence="4" id="KW-0540">Nuclease</keyword>
<proteinExistence type="predicted"/>
<evidence type="ECO:0000256" key="3">
    <source>
        <dbReference type="ARBA" id="ARBA00022695"/>
    </source>
</evidence>
<keyword evidence="3" id="KW-0548">Nucleotidyltransferase</keyword>
<dbReference type="GO" id="GO:0003964">
    <property type="term" value="F:RNA-directed DNA polymerase activity"/>
    <property type="evidence" value="ECO:0007669"/>
    <property type="project" value="UniProtKB-KW"/>
</dbReference>
<dbReference type="InterPro" id="IPR043502">
    <property type="entry name" value="DNA/RNA_pol_sf"/>
</dbReference>
<feature type="domain" description="Reverse transcriptase Ty1/copia-type" evidence="10">
    <location>
        <begin position="1342"/>
        <end position="1424"/>
    </location>
</feature>